<sequence>MVRGNPVASCRLFLGYMMSKLLCETPPTDNIELKIPLKTLDIPMWSIPLDRSLRGLLIDM</sequence>
<name>A0A915KFB8_ROMCU</name>
<evidence type="ECO:0000313" key="2">
    <source>
        <dbReference type="WBParaSite" id="nRc.2.0.1.t36701-RA"/>
    </source>
</evidence>
<dbReference type="AlphaFoldDB" id="A0A915KFB8"/>
<evidence type="ECO:0000313" key="1">
    <source>
        <dbReference type="Proteomes" id="UP000887565"/>
    </source>
</evidence>
<reference evidence="2" key="1">
    <citation type="submission" date="2022-11" db="UniProtKB">
        <authorList>
            <consortium name="WormBaseParasite"/>
        </authorList>
    </citation>
    <scope>IDENTIFICATION</scope>
</reference>
<organism evidence="1 2">
    <name type="scientific">Romanomermis culicivorax</name>
    <name type="common">Nematode worm</name>
    <dbReference type="NCBI Taxonomy" id="13658"/>
    <lineage>
        <taxon>Eukaryota</taxon>
        <taxon>Metazoa</taxon>
        <taxon>Ecdysozoa</taxon>
        <taxon>Nematoda</taxon>
        <taxon>Enoplea</taxon>
        <taxon>Dorylaimia</taxon>
        <taxon>Mermithida</taxon>
        <taxon>Mermithoidea</taxon>
        <taxon>Mermithidae</taxon>
        <taxon>Romanomermis</taxon>
    </lineage>
</organism>
<accession>A0A915KFB8</accession>
<proteinExistence type="predicted"/>
<dbReference type="Proteomes" id="UP000887565">
    <property type="component" value="Unplaced"/>
</dbReference>
<dbReference type="WBParaSite" id="nRc.2.0.1.t36701-RA">
    <property type="protein sequence ID" value="nRc.2.0.1.t36701-RA"/>
    <property type="gene ID" value="nRc.2.0.1.g36701"/>
</dbReference>
<keyword evidence="1" id="KW-1185">Reference proteome</keyword>
<protein>
    <submittedName>
        <fullName evidence="2">Uncharacterized protein</fullName>
    </submittedName>
</protein>